<proteinExistence type="predicted"/>
<name>A0A3G5A0T2_9VIRU</name>
<evidence type="ECO:0000313" key="1">
    <source>
        <dbReference type="EMBL" id="AYV80740.1"/>
    </source>
</evidence>
<accession>A0A3G5A0T2</accession>
<protein>
    <submittedName>
        <fullName evidence="1">Uncharacterized protein</fullName>
    </submittedName>
</protein>
<gene>
    <name evidence="1" type="ORF">Harvfovirus5_44</name>
</gene>
<organism evidence="1">
    <name type="scientific">Harvfovirus sp</name>
    <dbReference type="NCBI Taxonomy" id="2487768"/>
    <lineage>
        <taxon>Viruses</taxon>
        <taxon>Varidnaviria</taxon>
        <taxon>Bamfordvirae</taxon>
        <taxon>Nucleocytoviricota</taxon>
        <taxon>Megaviricetes</taxon>
        <taxon>Imitervirales</taxon>
        <taxon>Mimiviridae</taxon>
        <taxon>Klosneuvirinae</taxon>
    </lineage>
</organism>
<reference evidence="1" key="1">
    <citation type="submission" date="2018-10" db="EMBL/GenBank/DDBJ databases">
        <title>Hidden diversity of soil giant viruses.</title>
        <authorList>
            <person name="Schulz F."/>
            <person name="Alteio L."/>
            <person name="Goudeau D."/>
            <person name="Ryan E.M."/>
            <person name="Malmstrom R.R."/>
            <person name="Blanchard J."/>
            <person name="Woyke T."/>
        </authorList>
    </citation>
    <scope>NUCLEOTIDE SEQUENCE</scope>
    <source>
        <strain evidence="1">HAV1</strain>
    </source>
</reference>
<dbReference type="EMBL" id="MK072247">
    <property type="protein sequence ID" value="AYV80740.1"/>
    <property type="molecule type" value="Genomic_DNA"/>
</dbReference>
<sequence>MTSVSLGGFRNSGDQFFPLYTRPCWSCSEPLKPERNIILMKDLFNKTAHNISKTQEKPKFEWSCECKQEYKNDHLWERKYSRYSECCCGLNRANILKLFWVCPFCLRVICGRQCFYFHMNTVHISFGEISAKFAVDPKLIGAFWCGLCHDIFERRNPDFTILPDNITAKELLMEAIKCERRPRIIDEMDSVPGSIIPEEITPKVDFTQFCIKSKACAKCENWDEKKIKLPKELGELPPVYPHETIIPSQFQTEYIHIGMIFSDFKKIKQNSDIYSKFIPDLLRRSYFEKVSFFVENSNVYNRVINNYVADLWFDMLYVKGILGKMRLRTPEEVQRRKIPTEPILAAVRGEISVINGELTCTGLPNVLYPIIYSYLPWQLWNFERVFSQIHSDLIRLGPSIVALLSKKN</sequence>